<dbReference type="PANTHER" id="PTHR31232">
    <property type="match status" value="1"/>
</dbReference>
<evidence type="ECO:0000256" key="5">
    <source>
        <dbReference type="ARBA" id="ARBA00022729"/>
    </source>
</evidence>
<dbReference type="InterPro" id="IPR010264">
    <property type="entry name" value="Self-incomp_S1"/>
</dbReference>
<evidence type="ECO:0000256" key="4">
    <source>
        <dbReference type="ARBA" id="ARBA00022525"/>
    </source>
</evidence>
<dbReference type="GO" id="GO:0060320">
    <property type="term" value="P:rejection of self pollen"/>
    <property type="evidence" value="ECO:0007669"/>
    <property type="project" value="UniProtKB-KW"/>
</dbReference>
<keyword evidence="8" id="KW-1185">Reference proteome</keyword>
<organism evidence="7 8">
    <name type="scientific">Lupinus albus</name>
    <name type="common">White lupine</name>
    <name type="synonym">Lupinus termis</name>
    <dbReference type="NCBI Taxonomy" id="3870"/>
    <lineage>
        <taxon>Eukaryota</taxon>
        <taxon>Viridiplantae</taxon>
        <taxon>Streptophyta</taxon>
        <taxon>Embryophyta</taxon>
        <taxon>Tracheophyta</taxon>
        <taxon>Spermatophyta</taxon>
        <taxon>Magnoliopsida</taxon>
        <taxon>eudicotyledons</taxon>
        <taxon>Gunneridae</taxon>
        <taxon>Pentapetalae</taxon>
        <taxon>rosids</taxon>
        <taxon>fabids</taxon>
        <taxon>Fabales</taxon>
        <taxon>Fabaceae</taxon>
        <taxon>Papilionoideae</taxon>
        <taxon>50 kb inversion clade</taxon>
        <taxon>genistoids sensu lato</taxon>
        <taxon>core genistoids</taxon>
        <taxon>Genisteae</taxon>
        <taxon>Lupinus</taxon>
    </lineage>
</organism>
<evidence type="ECO:0000313" key="8">
    <source>
        <dbReference type="Proteomes" id="UP000447434"/>
    </source>
</evidence>
<evidence type="ECO:0000256" key="1">
    <source>
        <dbReference type="ARBA" id="ARBA00004613"/>
    </source>
</evidence>
<accession>A0A6A4PHJ7</accession>
<comment type="caution">
    <text evidence="7">The sequence shown here is derived from an EMBL/GenBank/DDBJ whole genome shotgun (WGS) entry which is preliminary data.</text>
</comment>
<evidence type="ECO:0000256" key="3">
    <source>
        <dbReference type="ARBA" id="ARBA00022471"/>
    </source>
</evidence>
<gene>
    <name evidence="7" type="ORF">Lalb_Chr13g0293461</name>
</gene>
<dbReference type="GO" id="GO:0005576">
    <property type="term" value="C:extracellular region"/>
    <property type="evidence" value="ECO:0007669"/>
    <property type="project" value="UniProtKB-SubCell"/>
</dbReference>
<keyword evidence="4 6" id="KW-0964">Secreted</keyword>
<protein>
    <recommendedName>
        <fullName evidence="6">S-protein homolog</fullName>
    </recommendedName>
</protein>
<feature type="signal peptide" evidence="6">
    <location>
        <begin position="1"/>
        <end position="23"/>
    </location>
</feature>
<comment type="similarity">
    <text evidence="2 6">Belongs to the plant self-incompatibility (S1) protein family.</text>
</comment>
<keyword evidence="5 6" id="KW-0732">Signal</keyword>
<proteinExistence type="inferred from homology"/>
<evidence type="ECO:0000256" key="6">
    <source>
        <dbReference type="RuleBase" id="RU367044"/>
    </source>
</evidence>
<reference evidence="8" key="1">
    <citation type="journal article" date="2020" name="Nat. Commun.">
        <title>Genome sequence of the cluster root forming white lupin.</title>
        <authorList>
            <person name="Hufnagel B."/>
            <person name="Marques A."/>
            <person name="Soriano A."/>
            <person name="Marques L."/>
            <person name="Divol F."/>
            <person name="Doumas P."/>
            <person name="Sallet E."/>
            <person name="Mancinotti D."/>
            <person name="Carrere S."/>
            <person name="Marande W."/>
            <person name="Arribat S."/>
            <person name="Keller J."/>
            <person name="Huneau C."/>
            <person name="Blein T."/>
            <person name="Aime D."/>
            <person name="Laguerre M."/>
            <person name="Taylor J."/>
            <person name="Schubert V."/>
            <person name="Nelson M."/>
            <person name="Geu-Flores F."/>
            <person name="Crespi M."/>
            <person name="Gallardo-Guerrero K."/>
            <person name="Delaux P.-M."/>
            <person name="Salse J."/>
            <person name="Berges H."/>
            <person name="Guyot R."/>
            <person name="Gouzy J."/>
            <person name="Peret B."/>
        </authorList>
    </citation>
    <scope>NUCLEOTIDE SEQUENCE [LARGE SCALE GENOMIC DNA]</scope>
    <source>
        <strain evidence="8">cv. Amiga</strain>
    </source>
</reference>
<keyword evidence="3 6" id="KW-0713">Self-incompatibility</keyword>
<dbReference type="Proteomes" id="UP000447434">
    <property type="component" value="Chromosome 13"/>
</dbReference>
<evidence type="ECO:0000313" key="7">
    <source>
        <dbReference type="EMBL" id="KAE9601033.1"/>
    </source>
</evidence>
<dbReference type="PANTHER" id="PTHR31232:SF149">
    <property type="entry name" value="S-PROTEIN HOMOLOG"/>
    <property type="match status" value="1"/>
</dbReference>
<comment type="subcellular location">
    <subcellularLocation>
        <location evidence="1 6">Secreted</location>
    </subcellularLocation>
</comment>
<sequence>MVGSSSHTLLFPLLLLFASLVAGWSIFTYRHIYIKNDLENNTNLLVHCHSIIDYIDVHTLKYEEEFKFKFQPNFVGNTNYIFSLKWDRESFLFDAYNSQRDGKRCKDCKWSIQKDQPCRFNFGTQKYDICDYSYRLYVAM</sequence>
<dbReference type="EMBL" id="WOCE01000013">
    <property type="protein sequence ID" value="KAE9601033.1"/>
    <property type="molecule type" value="Genomic_DNA"/>
</dbReference>
<feature type="chain" id="PRO_5025709644" description="S-protein homolog" evidence="6">
    <location>
        <begin position="24"/>
        <end position="140"/>
    </location>
</feature>
<dbReference type="Pfam" id="PF05938">
    <property type="entry name" value="Self-incomp_S1"/>
    <property type="match status" value="1"/>
</dbReference>
<evidence type="ECO:0000256" key="2">
    <source>
        <dbReference type="ARBA" id="ARBA00005581"/>
    </source>
</evidence>
<name>A0A6A4PHJ7_LUPAL</name>
<dbReference type="OrthoDB" id="809398at2759"/>
<dbReference type="AlphaFoldDB" id="A0A6A4PHJ7"/>